<accession>A0A0F9X8V1</accession>
<evidence type="ECO:0000313" key="1">
    <source>
        <dbReference type="EMBL" id="KKN88043.1"/>
    </source>
</evidence>
<reference evidence="1" key="1">
    <citation type="journal article" date="2015" name="Nature">
        <title>Complex archaea that bridge the gap between prokaryotes and eukaryotes.</title>
        <authorList>
            <person name="Spang A."/>
            <person name="Saw J.H."/>
            <person name="Jorgensen S.L."/>
            <person name="Zaremba-Niedzwiedzka K."/>
            <person name="Martijn J."/>
            <person name="Lind A.E."/>
            <person name="van Eijk R."/>
            <person name="Schleper C."/>
            <person name="Guy L."/>
            <person name="Ettema T.J."/>
        </authorList>
    </citation>
    <scope>NUCLEOTIDE SEQUENCE</scope>
</reference>
<proteinExistence type="predicted"/>
<protein>
    <recommendedName>
        <fullName evidence="2">DUF2190 domain-containing protein</fullName>
    </recommendedName>
</protein>
<dbReference type="AlphaFoldDB" id="A0A0F9X8V1"/>
<dbReference type="EMBL" id="LAZR01000131">
    <property type="protein sequence ID" value="KKN88043.1"/>
    <property type="molecule type" value="Genomic_DNA"/>
</dbReference>
<evidence type="ECO:0008006" key="2">
    <source>
        <dbReference type="Google" id="ProtNLM"/>
    </source>
</evidence>
<gene>
    <name evidence="1" type="ORF">LCGC14_0251150</name>
</gene>
<organism evidence="1">
    <name type="scientific">marine sediment metagenome</name>
    <dbReference type="NCBI Taxonomy" id="412755"/>
    <lineage>
        <taxon>unclassified sequences</taxon>
        <taxon>metagenomes</taxon>
        <taxon>ecological metagenomes</taxon>
    </lineage>
</organism>
<name>A0A0F9X8V1_9ZZZZ</name>
<comment type="caution">
    <text evidence="1">The sequence shown here is derived from an EMBL/GenBank/DDBJ whole genome shotgun (WGS) entry which is preliminary data.</text>
</comment>
<sequence>MSPSGRVIVLKGNPIVKEASASVAGLLPGIRVNLEAAGQLEVAGVATEQDPGRKAFVVEADVVGNTAADAYADDDQVKYIVAGPGDEILIRVTAALTWAIGDPLYAAALGRVGDIPLSTGVAAAPIGYALEANAAAAVDTLFAMEVA</sequence>